<accession>A0A2X3ILA3</accession>
<dbReference type="Proteomes" id="UP000251197">
    <property type="component" value="Unassembled WGS sequence"/>
</dbReference>
<organism evidence="1 2">
    <name type="scientific">Cedecea neteri</name>
    <dbReference type="NCBI Taxonomy" id="158822"/>
    <lineage>
        <taxon>Bacteria</taxon>
        <taxon>Pseudomonadati</taxon>
        <taxon>Pseudomonadota</taxon>
        <taxon>Gammaproteobacteria</taxon>
        <taxon>Enterobacterales</taxon>
        <taxon>Enterobacteriaceae</taxon>
        <taxon>Cedecea</taxon>
    </lineage>
</organism>
<evidence type="ECO:0000313" key="2">
    <source>
        <dbReference type="Proteomes" id="UP000251197"/>
    </source>
</evidence>
<protein>
    <submittedName>
        <fullName evidence="1">Uncharacterized protein</fullName>
    </submittedName>
</protein>
<dbReference type="AlphaFoldDB" id="A0A2X3ILA3"/>
<reference evidence="1 2" key="1">
    <citation type="submission" date="2018-06" db="EMBL/GenBank/DDBJ databases">
        <authorList>
            <consortium name="Pathogen Informatics"/>
            <person name="Doyle S."/>
        </authorList>
    </citation>
    <scope>NUCLEOTIDE SEQUENCE [LARGE SCALE GENOMIC DNA]</scope>
    <source>
        <strain evidence="1 2">NCTC12120</strain>
    </source>
</reference>
<proteinExistence type="predicted"/>
<dbReference type="EMBL" id="UAVU01000010">
    <property type="protein sequence ID" value="SQC93122.1"/>
    <property type="molecule type" value="Genomic_DNA"/>
</dbReference>
<sequence>MIIYSTLAFPENICLNQRNSFISLVECPSNEINNKNWQGIKMRIISGILVMTLLTGCASSSPSSDLMYKYCRDGGTSISECKARADAYNSSSGTQAGSDTDWGDIGGKVLGVAAVAAVVVAAALAGSNNTSPPPATYKGNCEFSSNTAADGSSCGGQIG</sequence>
<name>A0A2X3ILA3_9ENTR</name>
<gene>
    <name evidence="1" type="ORF">NCTC12120_06236</name>
</gene>
<evidence type="ECO:0000313" key="1">
    <source>
        <dbReference type="EMBL" id="SQC93122.1"/>
    </source>
</evidence>